<dbReference type="EMBL" id="REGN01003706">
    <property type="protein sequence ID" value="RNA21237.1"/>
    <property type="molecule type" value="Genomic_DNA"/>
</dbReference>
<gene>
    <name evidence="1" type="ORF">BpHYR1_028792</name>
</gene>
<name>A0A3M7RCJ8_BRAPC</name>
<accession>A0A3M7RCJ8</accession>
<sequence length="151" mass="17694">MHEDVHRIVIRKYFSSACMTLAMRIHRKTAKQLQDSSVLKPFRSCFLYISCTNLINKNEPILHSQSEIVSHTSREAKAPIPLAEAQNISNKENLKRGVQFILRNELFQIFMQYETHTIFVTVYDNRVKQVVKNSDCFRKNKPRLNEIISLI</sequence>
<evidence type="ECO:0000313" key="1">
    <source>
        <dbReference type="EMBL" id="RNA21237.1"/>
    </source>
</evidence>
<organism evidence="1 2">
    <name type="scientific">Brachionus plicatilis</name>
    <name type="common">Marine rotifer</name>
    <name type="synonym">Brachionus muelleri</name>
    <dbReference type="NCBI Taxonomy" id="10195"/>
    <lineage>
        <taxon>Eukaryota</taxon>
        <taxon>Metazoa</taxon>
        <taxon>Spiralia</taxon>
        <taxon>Gnathifera</taxon>
        <taxon>Rotifera</taxon>
        <taxon>Eurotatoria</taxon>
        <taxon>Monogononta</taxon>
        <taxon>Pseudotrocha</taxon>
        <taxon>Ploima</taxon>
        <taxon>Brachionidae</taxon>
        <taxon>Brachionus</taxon>
    </lineage>
</organism>
<dbReference type="Proteomes" id="UP000276133">
    <property type="component" value="Unassembled WGS sequence"/>
</dbReference>
<evidence type="ECO:0000313" key="2">
    <source>
        <dbReference type="Proteomes" id="UP000276133"/>
    </source>
</evidence>
<reference evidence="1 2" key="1">
    <citation type="journal article" date="2018" name="Sci. Rep.">
        <title>Genomic signatures of local adaptation to the degree of environmental predictability in rotifers.</title>
        <authorList>
            <person name="Franch-Gras L."/>
            <person name="Hahn C."/>
            <person name="Garcia-Roger E.M."/>
            <person name="Carmona M.J."/>
            <person name="Serra M."/>
            <person name="Gomez A."/>
        </authorList>
    </citation>
    <scope>NUCLEOTIDE SEQUENCE [LARGE SCALE GENOMIC DNA]</scope>
    <source>
        <strain evidence="1">HYR1</strain>
    </source>
</reference>
<protein>
    <submittedName>
        <fullName evidence="1">Uncharacterized protein</fullName>
    </submittedName>
</protein>
<dbReference type="AlphaFoldDB" id="A0A3M7RCJ8"/>
<comment type="caution">
    <text evidence="1">The sequence shown here is derived from an EMBL/GenBank/DDBJ whole genome shotgun (WGS) entry which is preliminary data.</text>
</comment>
<keyword evidence="2" id="KW-1185">Reference proteome</keyword>
<proteinExistence type="predicted"/>